<evidence type="ECO:0000313" key="2">
    <source>
        <dbReference type="WBParaSite" id="Hba_15039"/>
    </source>
</evidence>
<protein>
    <submittedName>
        <fullName evidence="2">LAM_G_DOMAIN domain-containing protein</fullName>
    </submittedName>
</protein>
<name>A0A1I7XC64_HETBA</name>
<dbReference type="Proteomes" id="UP000095283">
    <property type="component" value="Unplaced"/>
</dbReference>
<organism evidence="1 2">
    <name type="scientific">Heterorhabditis bacteriophora</name>
    <name type="common">Entomopathogenic nematode worm</name>
    <dbReference type="NCBI Taxonomy" id="37862"/>
    <lineage>
        <taxon>Eukaryota</taxon>
        <taxon>Metazoa</taxon>
        <taxon>Ecdysozoa</taxon>
        <taxon>Nematoda</taxon>
        <taxon>Chromadorea</taxon>
        <taxon>Rhabditida</taxon>
        <taxon>Rhabditina</taxon>
        <taxon>Rhabditomorpha</taxon>
        <taxon>Strongyloidea</taxon>
        <taxon>Heterorhabditidae</taxon>
        <taxon>Heterorhabditis</taxon>
    </lineage>
</organism>
<accession>A0A1I7XC64</accession>
<reference evidence="2" key="1">
    <citation type="submission" date="2016-11" db="UniProtKB">
        <authorList>
            <consortium name="WormBaseParasite"/>
        </authorList>
    </citation>
    <scope>IDENTIFICATION</scope>
</reference>
<proteinExistence type="predicted"/>
<sequence length="226" mass="26380">MVYYMNIIKEFEVILNKNGTINVGILATDQKAFVKTFHGNFADGYRHFFVAEFGADVPTAVMVNAFSFIEMQFNKVLQFFTLFLSKENNTFFIHLIIFIIQYNFRQAKNSSSAWLTSASVLNFFLQKILQREKQVWGVWWKRQNFQYDMLPIEHRRPLFFECFAQARFRTGGSRLSGLIVGSFPYDIFVGNSLFITSFHPVQEGFVVVPSKQRCAYDNSIKQIFLT</sequence>
<keyword evidence="1" id="KW-1185">Reference proteome</keyword>
<dbReference type="WBParaSite" id="Hba_15039">
    <property type="protein sequence ID" value="Hba_15039"/>
    <property type="gene ID" value="Hba_15039"/>
</dbReference>
<dbReference type="AlphaFoldDB" id="A0A1I7XC64"/>
<evidence type="ECO:0000313" key="1">
    <source>
        <dbReference type="Proteomes" id="UP000095283"/>
    </source>
</evidence>